<dbReference type="PANTHER" id="PTHR30268:SF0">
    <property type="entry name" value="L-RHAMNOSE ISOMERASE"/>
    <property type="match status" value="1"/>
</dbReference>
<dbReference type="NCBIfam" id="NF002203">
    <property type="entry name" value="PRK01076.1"/>
    <property type="match status" value="1"/>
</dbReference>
<comment type="subcellular location">
    <subcellularLocation>
        <location evidence="6">Cytoplasm</location>
    </subcellularLocation>
</comment>
<evidence type="ECO:0000256" key="2">
    <source>
        <dbReference type="ARBA" id="ARBA00022723"/>
    </source>
</evidence>
<keyword evidence="2 6" id="KW-0479">Metal-binding</keyword>
<dbReference type="GO" id="GO:0008740">
    <property type="term" value="F:L-rhamnose isomerase activity"/>
    <property type="evidence" value="ECO:0007669"/>
    <property type="project" value="UniProtKB-UniRule"/>
</dbReference>
<evidence type="ECO:0000313" key="8">
    <source>
        <dbReference type="Proteomes" id="UP000035268"/>
    </source>
</evidence>
<dbReference type="RefSeq" id="WP_201774669.1">
    <property type="nucleotide sequence ID" value="NZ_CP010904.1"/>
</dbReference>
<feature type="binding site" evidence="6">
    <location>
        <position position="301"/>
    </location>
    <ligand>
        <name>Mn(2+)</name>
        <dbReference type="ChEBI" id="CHEBI:29035"/>
    </ligand>
</feature>
<dbReference type="STRING" id="1307763.L21SP4_00462"/>
<comment type="function">
    <text evidence="6">Catalyzes the interconversion of L-rhamnose and L-rhamnulose.</text>
</comment>
<evidence type="ECO:0000256" key="3">
    <source>
        <dbReference type="ARBA" id="ARBA00023211"/>
    </source>
</evidence>
<evidence type="ECO:0000256" key="4">
    <source>
        <dbReference type="ARBA" id="ARBA00023235"/>
    </source>
</evidence>
<reference evidence="8" key="1">
    <citation type="submission" date="2015-02" db="EMBL/GenBank/DDBJ databases">
        <title>Description and complete genome sequence of the first cultured representative of the subdivision 5 of the Verrucomicrobia phylum.</title>
        <authorList>
            <person name="Spring S."/>
            <person name="Bunk B."/>
            <person name="Sproer C."/>
            <person name="Klenk H.-P."/>
        </authorList>
    </citation>
    <scope>NUCLEOTIDE SEQUENCE [LARGE SCALE GENOMIC DNA]</scope>
    <source>
        <strain evidence="8">L21-Fru-AB</strain>
    </source>
</reference>
<dbReference type="InterPro" id="IPR036237">
    <property type="entry name" value="Xyl_isomerase-like_sf"/>
</dbReference>
<dbReference type="GO" id="GO:0030145">
    <property type="term" value="F:manganese ion binding"/>
    <property type="evidence" value="ECO:0007669"/>
    <property type="project" value="UniProtKB-UniRule"/>
</dbReference>
<evidence type="ECO:0000256" key="1">
    <source>
        <dbReference type="ARBA" id="ARBA00022490"/>
    </source>
</evidence>
<feature type="binding site" evidence="6">
    <location>
        <position position="267"/>
    </location>
    <ligand>
        <name>Mn(2+)</name>
        <dbReference type="ChEBI" id="CHEBI:29035"/>
    </ligand>
</feature>
<dbReference type="EMBL" id="CP010904">
    <property type="protein sequence ID" value="AKJ63742.1"/>
    <property type="molecule type" value="Genomic_DNA"/>
</dbReference>
<dbReference type="Pfam" id="PF06134">
    <property type="entry name" value="RhaA"/>
    <property type="match status" value="1"/>
</dbReference>
<evidence type="ECO:0000256" key="5">
    <source>
        <dbReference type="ARBA" id="ARBA00023308"/>
    </source>
</evidence>
<protein>
    <recommendedName>
        <fullName evidence="6">L-rhamnose isomerase</fullName>
        <ecNumber evidence="6">5.3.1.14</ecNumber>
    </recommendedName>
</protein>
<dbReference type="InterPro" id="IPR050337">
    <property type="entry name" value="L-rhamnose_isomerase"/>
</dbReference>
<dbReference type="KEGG" id="vbl:L21SP4_00462"/>
<dbReference type="UniPathway" id="UPA00541">
    <property type="reaction ID" value="UER00601"/>
</dbReference>
<comment type="similarity">
    <text evidence="6">Belongs to the rhamnose isomerase family.</text>
</comment>
<dbReference type="SUPFAM" id="SSF51658">
    <property type="entry name" value="Xylose isomerase-like"/>
    <property type="match status" value="1"/>
</dbReference>
<keyword evidence="8" id="KW-1185">Reference proteome</keyword>
<sequence>MSYGETEIRKMYEMAKERYAEYGVDVDAALERALEIPVSMHCWQTDDVVGFETKEEGLDGGGIMATGGYPGRARNGDESRADLEQAMALIPGKARVNIHAIYAETGGRVVDRDALEPEHFSAWMDWARAQGVGLDFNPTFFGHPKADDGLSLSHPDPAIRRFWVDHGHACRKIGKAMAESQGGPCCVNWWIPDGTKDYAADRWSPRERLIESYDALFKAGDDSAGCLDFVESKLFGIGSEAYVAGSAEFYSNYALSRGVGLCLDMGHFHPTEEIYDKISSQLLFQQNLLLHVSRPMRWDSDHVVLFSDDLQRVFQEVQRGSAWDRVFVAEDFFDASINRIAAYVIGTRAVRKAILMALLEPVDQLKAFENEGRCAERLGLMEEEKTLPFAAVWDMLCARAGVPVGGAWMERVREYEQEVLKTRG</sequence>
<keyword evidence="1 6" id="KW-0963">Cytoplasm</keyword>
<gene>
    <name evidence="6 7" type="primary">rhaA</name>
    <name evidence="7" type="ORF">L21SP4_00462</name>
</gene>
<reference evidence="7 8" key="2">
    <citation type="journal article" date="2016" name="ISME J.">
        <title>Characterization of the first cultured representative of Verrucomicrobia subdivision 5 indicates the proposal of a novel phylum.</title>
        <authorList>
            <person name="Spring S."/>
            <person name="Bunk B."/>
            <person name="Sproer C."/>
            <person name="Schumann P."/>
            <person name="Rohde M."/>
            <person name="Tindall B.J."/>
            <person name="Klenk H.P."/>
        </authorList>
    </citation>
    <scope>NUCLEOTIDE SEQUENCE [LARGE SCALE GENOMIC DNA]</scope>
    <source>
        <strain evidence="7 8">L21-Fru-AB</strain>
    </source>
</reference>
<keyword evidence="3 6" id="KW-0464">Manganese</keyword>
<organism evidence="7 8">
    <name type="scientific">Kiritimatiella glycovorans</name>
    <dbReference type="NCBI Taxonomy" id="1307763"/>
    <lineage>
        <taxon>Bacteria</taxon>
        <taxon>Pseudomonadati</taxon>
        <taxon>Kiritimatiellota</taxon>
        <taxon>Kiritimatiellia</taxon>
        <taxon>Kiritimatiellales</taxon>
        <taxon>Kiritimatiellaceae</taxon>
        <taxon>Kiritimatiella</taxon>
    </lineage>
</organism>
<keyword evidence="4 6" id="KW-0413">Isomerase</keyword>
<accession>A0A0G3EE99</accession>
<dbReference type="GO" id="GO:0019324">
    <property type="term" value="P:L-lyxose metabolic process"/>
    <property type="evidence" value="ECO:0007669"/>
    <property type="project" value="TreeGrafter"/>
</dbReference>
<dbReference type="EC" id="5.3.1.14" evidence="6"/>
<dbReference type="GO" id="GO:0019301">
    <property type="term" value="P:rhamnose catabolic process"/>
    <property type="evidence" value="ECO:0007669"/>
    <property type="project" value="UniProtKB-UniRule"/>
</dbReference>
<dbReference type="InterPro" id="IPR009308">
    <property type="entry name" value="Rhamnose_isomerase"/>
</dbReference>
<comment type="cofactor">
    <cofactor evidence="6">
        <name>Mn(2+)</name>
        <dbReference type="ChEBI" id="CHEBI:29035"/>
    </cofactor>
    <text evidence="6">Binds 1 Mn(2+) ion per subunit.</text>
</comment>
<feature type="binding site" evidence="6">
    <location>
        <position position="299"/>
    </location>
    <ligand>
        <name>Mn(2+)</name>
        <dbReference type="ChEBI" id="CHEBI:29035"/>
    </ligand>
</feature>
<dbReference type="GO" id="GO:0005737">
    <property type="term" value="C:cytoplasm"/>
    <property type="evidence" value="ECO:0007669"/>
    <property type="project" value="UniProtKB-SubCell"/>
</dbReference>
<evidence type="ECO:0000313" key="7">
    <source>
        <dbReference type="EMBL" id="AKJ63742.1"/>
    </source>
</evidence>
<dbReference type="PATRIC" id="fig|1609981.3.peg.488"/>
<dbReference type="HAMAP" id="MF_00541">
    <property type="entry name" value="RhaA"/>
    <property type="match status" value="1"/>
</dbReference>
<dbReference type="PANTHER" id="PTHR30268">
    <property type="entry name" value="L-RHAMNOSE ISOMERASE"/>
    <property type="match status" value="1"/>
</dbReference>
<keyword evidence="5 6" id="KW-0684">Rhamnose metabolism</keyword>
<dbReference type="Gene3D" id="3.20.20.150">
    <property type="entry name" value="Divalent-metal-dependent TIM barrel enzymes"/>
    <property type="match status" value="1"/>
</dbReference>
<name>A0A0G3EE99_9BACT</name>
<dbReference type="Proteomes" id="UP000035268">
    <property type="component" value="Chromosome"/>
</dbReference>
<comment type="catalytic activity">
    <reaction evidence="6">
        <text>L-rhamnopyranose = L-rhamnulose</text>
        <dbReference type="Rhea" id="RHEA:23160"/>
        <dbReference type="ChEBI" id="CHEBI:17897"/>
        <dbReference type="ChEBI" id="CHEBI:62346"/>
        <dbReference type="EC" id="5.3.1.14"/>
    </reaction>
</comment>
<evidence type="ECO:0000256" key="6">
    <source>
        <dbReference type="HAMAP-Rule" id="MF_00541"/>
    </source>
</evidence>
<comment type="pathway">
    <text evidence="6">Carbohydrate degradation; L-rhamnose degradation; glycerone phosphate from L-rhamnose: step 1/3.</text>
</comment>
<dbReference type="AlphaFoldDB" id="A0A0G3EE99"/>
<proteinExistence type="inferred from homology"/>